<evidence type="ECO:0000313" key="4">
    <source>
        <dbReference type="Proteomes" id="UP000076532"/>
    </source>
</evidence>
<sequence length="166" mass="18191">MERREKKKMACFECRKRKEKCAPVDRLDDCNACKENGRLCVYVPVAASQSPSSSTALGSSPSPPTSISSSPEWQSSIAIISKSDARPDVQHQSTTGQRRAPDSMTRPIGGNVSSPSRETISSGDTSPTCSCDGEFRCILHDPKVELWAHLMDDKMMEDAQPYVPPE</sequence>
<name>A0A166PAC3_9AGAM</name>
<dbReference type="InterPro" id="IPR036864">
    <property type="entry name" value="Zn2-C6_fun-type_DNA-bd_sf"/>
</dbReference>
<organism evidence="3 4">
    <name type="scientific">Athelia psychrophila</name>
    <dbReference type="NCBI Taxonomy" id="1759441"/>
    <lineage>
        <taxon>Eukaryota</taxon>
        <taxon>Fungi</taxon>
        <taxon>Dikarya</taxon>
        <taxon>Basidiomycota</taxon>
        <taxon>Agaricomycotina</taxon>
        <taxon>Agaricomycetes</taxon>
        <taxon>Agaricomycetidae</taxon>
        <taxon>Atheliales</taxon>
        <taxon>Atheliaceae</taxon>
        <taxon>Athelia</taxon>
    </lineage>
</organism>
<dbReference type="SUPFAM" id="SSF57701">
    <property type="entry name" value="Zn2/Cys6 DNA-binding domain"/>
    <property type="match status" value="1"/>
</dbReference>
<dbReference type="GO" id="GO:0008270">
    <property type="term" value="F:zinc ion binding"/>
    <property type="evidence" value="ECO:0007669"/>
    <property type="project" value="InterPro"/>
</dbReference>
<evidence type="ECO:0000259" key="2">
    <source>
        <dbReference type="PROSITE" id="PS50048"/>
    </source>
</evidence>
<feature type="compositionally biased region" description="Low complexity" evidence="1">
    <location>
        <begin position="49"/>
        <end position="79"/>
    </location>
</feature>
<dbReference type="InterPro" id="IPR001138">
    <property type="entry name" value="Zn2Cys6_DnaBD"/>
</dbReference>
<accession>A0A166PAC3</accession>
<dbReference type="CDD" id="cd00067">
    <property type="entry name" value="GAL4"/>
    <property type="match status" value="1"/>
</dbReference>
<feature type="region of interest" description="Disordered" evidence="1">
    <location>
        <begin position="49"/>
        <end position="128"/>
    </location>
</feature>
<dbReference type="Gene3D" id="4.10.240.10">
    <property type="entry name" value="Zn(2)-C6 fungal-type DNA-binding domain"/>
    <property type="match status" value="1"/>
</dbReference>
<evidence type="ECO:0000313" key="3">
    <source>
        <dbReference type="EMBL" id="KZP25892.1"/>
    </source>
</evidence>
<feature type="compositionally biased region" description="Polar residues" evidence="1">
    <location>
        <begin position="111"/>
        <end position="128"/>
    </location>
</feature>
<dbReference type="EMBL" id="KV417518">
    <property type="protein sequence ID" value="KZP25892.1"/>
    <property type="molecule type" value="Genomic_DNA"/>
</dbReference>
<dbReference type="PROSITE" id="PS00463">
    <property type="entry name" value="ZN2_CY6_FUNGAL_1"/>
    <property type="match status" value="1"/>
</dbReference>
<dbReference type="Proteomes" id="UP000076532">
    <property type="component" value="Unassembled WGS sequence"/>
</dbReference>
<proteinExistence type="predicted"/>
<reference evidence="3 4" key="1">
    <citation type="journal article" date="2016" name="Mol. Biol. Evol.">
        <title>Comparative Genomics of Early-Diverging Mushroom-Forming Fungi Provides Insights into the Origins of Lignocellulose Decay Capabilities.</title>
        <authorList>
            <person name="Nagy L.G."/>
            <person name="Riley R."/>
            <person name="Tritt A."/>
            <person name="Adam C."/>
            <person name="Daum C."/>
            <person name="Floudas D."/>
            <person name="Sun H."/>
            <person name="Yadav J.S."/>
            <person name="Pangilinan J."/>
            <person name="Larsson K.H."/>
            <person name="Matsuura K."/>
            <person name="Barry K."/>
            <person name="Labutti K."/>
            <person name="Kuo R."/>
            <person name="Ohm R.A."/>
            <person name="Bhattacharya S.S."/>
            <person name="Shirouzu T."/>
            <person name="Yoshinaga Y."/>
            <person name="Martin F.M."/>
            <person name="Grigoriev I.V."/>
            <person name="Hibbett D.S."/>
        </authorList>
    </citation>
    <scope>NUCLEOTIDE SEQUENCE [LARGE SCALE GENOMIC DNA]</scope>
    <source>
        <strain evidence="3 4">CBS 109695</strain>
    </source>
</reference>
<evidence type="ECO:0000256" key="1">
    <source>
        <dbReference type="SAM" id="MobiDB-lite"/>
    </source>
</evidence>
<gene>
    <name evidence="3" type="ORF">FIBSPDRAFT_1041235</name>
</gene>
<keyword evidence="4" id="KW-1185">Reference proteome</keyword>
<dbReference type="GO" id="GO:0000981">
    <property type="term" value="F:DNA-binding transcription factor activity, RNA polymerase II-specific"/>
    <property type="evidence" value="ECO:0007669"/>
    <property type="project" value="InterPro"/>
</dbReference>
<dbReference type="PROSITE" id="PS50048">
    <property type="entry name" value="ZN2_CY6_FUNGAL_2"/>
    <property type="match status" value="1"/>
</dbReference>
<dbReference type="AlphaFoldDB" id="A0A166PAC3"/>
<protein>
    <recommendedName>
        <fullName evidence="2">Zn(2)-C6 fungal-type domain-containing protein</fullName>
    </recommendedName>
</protein>
<feature type="domain" description="Zn(2)-C6 fungal-type" evidence="2">
    <location>
        <begin position="10"/>
        <end position="42"/>
    </location>
</feature>